<name>A0A4Q9N4P6_9APHY</name>
<sequence>MRAYPSVLTRRALLCRRENAGVAFSVVATTGKRTSSQAALDASASSSSSVARLNYFAHSGSRSLDREGDPGDDASARPVLRIPKRPRLLGSPFDLAKRVAARRSPALRKSRSRMLIDEDEEGDSGFRASDFEEGGGEGDLSSSGGPQRSGLPAGDIFSPRAGWGGMGSISFEFGEEEEGGSGFFERSVRGRGTGVGVRPTWLLSPEDE</sequence>
<dbReference type="EMBL" id="ML143389">
    <property type="protein sequence ID" value="TBU34021.1"/>
    <property type="molecule type" value="Genomic_DNA"/>
</dbReference>
<accession>A0A4Q9N4P6</accession>
<dbReference type="Proteomes" id="UP000292957">
    <property type="component" value="Unassembled WGS sequence"/>
</dbReference>
<feature type="region of interest" description="Disordered" evidence="1">
    <location>
        <begin position="61"/>
        <end position="83"/>
    </location>
</feature>
<organism evidence="2">
    <name type="scientific">Dichomitus squalens</name>
    <dbReference type="NCBI Taxonomy" id="114155"/>
    <lineage>
        <taxon>Eukaryota</taxon>
        <taxon>Fungi</taxon>
        <taxon>Dikarya</taxon>
        <taxon>Basidiomycota</taxon>
        <taxon>Agaricomycotina</taxon>
        <taxon>Agaricomycetes</taxon>
        <taxon>Polyporales</taxon>
        <taxon>Polyporaceae</taxon>
        <taxon>Dichomitus</taxon>
    </lineage>
</organism>
<reference evidence="2" key="1">
    <citation type="submission" date="2019-01" db="EMBL/GenBank/DDBJ databases">
        <title>Draft genome sequences of three monokaryotic isolates of the white-rot basidiomycete fungus Dichomitus squalens.</title>
        <authorList>
            <consortium name="DOE Joint Genome Institute"/>
            <person name="Lopez S.C."/>
            <person name="Andreopoulos B."/>
            <person name="Pangilinan J."/>
            <person name="Lipzen A."/>
            <person name="Riley R."/>
            <person name="Ahrendt S."/>
            <person name="Ng V."/>
            <person name="Barry K."/>
            <person name="Daum C."/>
            <person name="Grigoriev I.V."/>
            <person name="Hilden K.S."/>
            <person name="Makela M.R."/>
            <person name="de Vries R.P."/>
        </authorList>
    </citation>
    <scope>NUCLEOTIDE SEQUENCE [LARGE SCALE GENOMIC DNA]</scope>
    <source>
        <strain evidence="2">OM18370.1</strain>
    </source>
</reference>
<dbReference type="AlphaFoldDB" id="A0A4Q9N4P6"/>
<protein>
    <submittedName>
        <fullName evidence="2">Uncharacterized protein</fullName>
    </submittedName>
</protein>
<evidence type="ECO:0000313" key="2">
    <source>
        <dbReference type="EMBL" id="TBU34021.1"/>
    </source>
</evidence>
<evidence type="ECO:0000256" key="1">
    <source>
        <dbReference type="SAM" id="MobiDB-lite"/>
    </source>
</evidence>
<feature type="region of interest" description="Disordered" evidence="1">
    <location>
        <begin position="107"/>
        <end position="208"/>
    </location>
</feature>
<dbReference type="OrthoDB" id="6270329at2759"/>
<proteinExistence type="predicted"/>
<gene>
    <name evidence="2" type="ORF">BD311DRAFT_340176</name>
</gene>